<keyword evidence="1 6" id="KW-0489">Methyltransferase</keyword>
<dbReference type="NCBIfam" id="TIGR01983">
    <property type="entry name" value="UbiG"/>
    <property type="match status" value="1"/>
</dbReference>
<proteinExistence type="predicted"/>
<dbReference type="EMBL" id="LR794158">
    <property type="protein sequence ID" value="CAB3976482.1"/>
    <property type="molecule type" value="Genomic_DNA"/>
</dbReference>
<dbReference type="GO" id="GO:0102208">
    <property type="term" value="F:2-polyprenyl-6-hydroxyphenol methylase activity"/>
    <property type="evidence" value="ECO:0007669"/>
    <property type="project" value="UniProtKB-EC"/>
</dbReference>
<keyword evidence="3" id="KW-0831">Ubiquinone biosynthesis</keyword>
<evidence type="ECO:0000256" key="3">
    <source>
        <dbReference type="ARBA" id="ARBA00022688"/>
    </source>
</evidence>
<dbReference type="Proteomes" id="UP000509549">
    <property type="component" value="Chromosome"/>
</dbReference>
<dbReference type="Gene3D" id="3.40.50.150">
    <property type="entry name" value="Vaccinia Virus protein VP39"/>
    <property type="match status" value="1"/>
</dbReference>
<keyword evidence="7" id="KW-1185">Reference proteome</keyword>
<evidence type="ECO:0000259" key="5">
    <source>
        <dbReference type="Pfam" id="PF13847"/>
    </source>
</evidence>
<sequence>MNEKNIFDIISKKWWDKKNICQPLHIINNIRFNYIKSKTNIINKHILDLGCGGGILTEKLAHHGAKITALDKSKELIKIAKSRLIFSSIKIDYLNIDIINFLKKCQTKFDIIICMELLEHIENKQPIINLLKNILNENGTIIISSLNKNILTYIKIILFGEFIFKKLHKNTHIFNKLIKLDEIKKYENKLKITDIKEIKYDSIFKYSKINKIPKMNYILTLKHVE</sequence>
<dbReference type="SUPFAM" id="SSF53335">
    <property type="entry name" value="S-adenosyl-L-methionine-dependent methyltransferases"/>
    <property type="match status" value="1"/>
</dbReference>
<keyword evidence="6" id="KW-0830">Ubiquinone</keyword>
<dbReference type="Pfam" id="PF13847">
    <property type="entry name" value="Methyltransf_31"/>
    <property type="match status" value="1"/>
</dbReference>
<gene>
    <name evidence="6" type="primary">ubiG</name>
    <name evidence="6" type="ORF">ESZ_00292</name>
</gene>
<dbReference type="KEGG" id="acil:ESZ_00292"/>
<protein>
    <submittedName>
        <fullName evidence="6">Ubiquinone biosynthesis O-methyltransferase</fullName>
        <ecNumber evidence="6">2.1.1.222</ecNumber>
    </submittedName>
</protein>
<dbReference type="EC" id="2.1.1.222" evidence="6"/>
<evidence type="ECO:0000313" key="6">
    <source>
        <dbReference type="EMBL" id="CAB3976482.1"/>
    </source>
</evidence>
<dbReference type="CDD" id="cd02440">
    <property type="entry name" value="AdoMet_MTases"/>
    <property type="match status" value="1"/>
</dbReference>
<dbReference type="RefSeq" id="WP_176605008.1">
    <property type="nucleotide sequence ID" value="NZ_LR794158.1"/>
</dbReference>
<dbReference type="PANTHER" id="PTHR43464:SF19">
    <property type="entry name" value="UBIQUINONE BIOSYNTHESIS O-METHYLTRANSFERASE, MITOCHONDRIAL"/>
    <property type="match status" value="1"/>
</dbReference>
<organism evidence="6 7">
    <name type="scientific">Candidatus Azoamicus ciliaticola</name>
    <dbReference type="NCBI Taxonomy" id="2652803"/>
    <lineage>
        <taxon>Bacteria</taxon>
        <taxon>Pseudomonadati</taxon>
        <taxon>Pseudomonadota</taxon>
        <taxon>Gammaproteobacteria</taxon>
        <taxon>Candidatus Azoamicaceae</taxon>
        <taxon>Candidatus Azoamicus</taxon>
    </lineage>
</organism>
<accession>A0A6J5JY81</accession>
<evidence type="ECO:0000256" key="2">
    <source>
        <dbReference type="ARBA" id="ARBA00022679"/>
    </source>
</evidence>
<dbReference type="PANTHER" id="PTHR43464">
    <property type="entry name" value="METHYLTRANSFERASE"/>
    <property type="match status" value="1"/>
</dbReference>
<dbReference type="AlphaFoldDB" id="A0A6J5JY81"/>
<dbReference type="GO" id="GO:0010420">
    <property type="term" value="F:polyprenyldihydroxybenzoate methyltransferase activity"/>
    <property type="evidence" value="ECO:0007669"/>
    <property type="project" value="InterPro"/>
</dbReference>
<dbReference type="GO" id="GO:0032259">
    <property type="term" value="P:methylation"/>
    <property type="evidence" value="ECO:0007669"/>
    <property type="project" value="UniProtKB-KW"/>
</dbReference>
<keyword evidence="4" id="KW-0949">S-adenosyl-L-methionine</keyword>
<dbReference type="InterPro" id="IPR010233">
    <property type="entry name" value="UbiG_MeTrfase"/>
</dbReference>
<reference evidence="6 7" key="1">
    <citation type="submission" date="2020-04" db="EMBL/GenBank/DDBJ databases">
        <authorList>
            <person name="Graf S J."/>
        </authorList>
    </citation>
    <scope>NUCLEOTIDE SEQUENCE [LARGE SCALE GENOMIC DNA]</scope>
    <source>
        <strain evidence="6">1</strain>
    </source>
</reference>
<dbReference type="InterPro" id="IPR029063">
    <property type="entry name" value="SAM-dependent_MTases_sf"/>
</dbReference>
<evidence type="ECO:0000256" key="4">
    <source>
        <dbReference type="ARBA" id="ARBA00022691"/>
    </source>
</evidence>
<evidence type="ECO:0000256" key="1">
    <source>
        <dbReference type="ARBA" id="ARBA00022603"/>
    </source>
</evidence>
<keyword evidence="2 6" id="KW-0808">Transferase</keyword>
<dbReference type="GO" id="GO:0061542">
    <property type="term" value="F:3-demethylubiquinol 3-O-methyltransferase activity"/>
    <property type="evidence" value="ECO:0007669"/>
    <property type="project" value="InterPro"/>
</dbReference>
<name>A0A6J5JY81_9GAMM</name>
<dbReference type="InterPro" id="IPR025714">
    <property type="entry name" value="Methyltranfer_dom"/>
</dbReference>
<evidence type="ECO:0000313" key="7">
    <source>
        <dbReference type="Proteomes" id="UP000509549"/>
    </source>
</evidence>
<feature type="domain" description="Methyltransferase" evidence="5">
    <location>
        <begin position="43"/>
        <end position="147"/>
    </location>
</feature>